<proteinExistence type="predicted"/>
<comment type="caution">
    <text evidence="1">The sequence shown here is derived from an EMBL/GenBank/DDBJ whole genome shotgun (WGS) entry which is preliminary data.</text>
</comment>
<name>A0AAV7R0D2_PLEWA</name>
<evidence type="ECO:0000313" key="1">
    <source>
        <dbReference type="EMBL" id="KAJ1146056.1"/>
    </source>
</evidence>
<reference evidence="1" key="1">
    <citation type="journal article" date="2022" name="bioRxiv">
        <title>Sequencing and chromosome-scale assembly of the giantPleurodeles waltlgenome.</title>
        <authorList>
            <person name="Brown T."/>
            <person name="Elewa A."/>
            <person name="Iarovenko S."/>
            <person name="Subramanian E."/>
            <person name="Araus A.J."/>
            <person name="Petzold A."/>
            <person name="Susuki M."/>
            <person name="Suzuki K.-i.T."/>
            <person name="Hayashi T."/>
            <person name="Toyoda A."/>
            <person name="Oliveira C."/>
            <person name="Osipova E."/>
            <person name="Leigh N.D."/>
            <person name="Simon A."/>
            <person name="Yun M.H."/>
        </authorList>
    </citation>
    <scope>NUCLEOTIDE SEQUENCE</scope>
    <source>
        <strain evidence="1">20211129_DDA</strain>
        <tissue evidence="1">Liver</tissue>
    </source>
</reference>
<evidence type="ECO:0000313" key="2">
    <source>
        <dbReference type="Proteomes" id="UP001066276"/>
    </source>
</evidence>
<dbReference type="EMBL" id="JANPWB010000010">
    <property type="protein sequence ID" value="KAJ1146056.1"/>
    <property type="molecule type" value="Genomic_DNA"/>
</dbReference>
<accession>A0AAV7R0D2</accession>
<protein>
    <submittedName>
        <fullName evidence="1">Uncharacterized protein</fullName>
    </submittedName>
</protein>
<keyword evidence="2" id="KW-1185">Reference proteome</keyword>
<sequence>MSRSVTSRPRALVVGLITSGPEQKVEDATAKSMLGRVSLASIATPHPAQCERQLRTMAASFWRRQGVVTASTLLHNGDGGAHLLGSAGLSLSASSQLQLRQWGERCPGMSHQQLALRRAPRPDPFQW</sequence>
<dbReference type="Proteomes" id="UP001066276">
    <property type="component" value="Chromosome 6"/>
</dbReference>
<gene>
    <name evidence="1" type="ORF">NDU88_012338</name>
</gene>
<organism evidence="1 2">
    <name type="scientific">Pleurodeles waltl</name>
    <name type="common">Iberian ribbed newt</name>
    <dbReference type="NCBI Taxonomy" id="8319"/>
    <lineage>
        <taxon>Eukaryota</taxon>
        <taxon>Metazoa</taxon>
        <taxon>Chordata</taxon>
        <taxon>Craniata</taxon>
        <taxon>Vertebrata</taxon>
        <taxon>Euteleostomi</taxon>
        <taxon>Amphibia</taxon>
        <taxon>Batrachia</taxon>
        <taxon>Caudata</taxon>
        <taxon>Salamandroidea</taxon>
        <taxon>Salamandridae</taxon>
        <taxon>Pleurodelinae</taxon>
        <taxon>Pleurodeles</taxon>
    </lineage>
</organism>
<dbReference type="AlphaFoldDB" id="A0AAV7R0D2"/>